<keyword evidence="2" id="KW-1185">Reference proteome</keyword>
<proteinExistence type="predicted"/>
<reference evidence="1 2" key="1">
    <citation type="submission" date="2020-10" db="EMBL/GenBank/DDBJ databases">
        <title>Draft genome of Ramlibacter aquaticus LMG 30558.</title>
        <authorList>
            <person name="Props R."/>
        </authorList>
    </citation>
    <scope>NUCLEOTIDE SEQUENCE [LARGE SCALE GENOMIC DNA]</scope>
    <source>
        <strain evidence="1 2">LMG 30558</strain>
    </source>
</reference>
<name>A0ABR9SKG5_9BURK</name>
<evidence type="ECO:0000313" key="2">
    <source>
        <dbReference type="Proteomes" id="UP000715965"/>
    </source>
</evidence>
<protein>
    <recommendedName>
        <fullName evidence="3">Tetratricopeptide repeat protein</fullName>
    </recommendedName>
</protein>
<evidence type="ECO:0008006" key="3">
    <source>
        <dbReference type="Google" id="ProtNLM"/>
    </source>
</evidence>
<comment type="caution">
    <text evidence="1">The sequence shown here is derived from an EMBL/GenBank/DDBJ whole genome shotgun (WGS) entry which is preliminary data.</text>
</comment>
<organism evidence="1 2">
    <name type="scientific">Ramlibacter aquaticus</name>
    <dbReference type="NCBI Taxonomy" id="2780094"/>
    <lineage>
        <taxon>Bacteria</taxon>
        <taxon>Pseudomonadati</taxon>
        <taxon>Pseudomonadota</taxon>
        <taxon>Betaproteobacteria</taxon>
        <taxon>Burkholderiales</taxon>
        <taxon>Comamonadaceae</taxon>
        <taxon>Ramlibacter</taxon>
    </lineage>
</organism>
<dbReference type="EMBL" id="JADDOJ010000155">
    <property type="protein sequence ID" value="MBE7942828.1"/>
    <property type="molecule type" value="Genomic_DNA"/>
</dbReference>
<gene>
    <name evidence="1" type="ORF">IM725_19860</name>
</gene>
<dbReference type="Proteomes" id="UP000715965">
    <property type="component" value="Unassembled WGS sequence"/>
</dbReference>
<sequence length="394" mass="44624">MLDELAIHLAHAASLSRMQAEEVIGGFQRSGTVADESVASLQPQVRSFYRFHLHSHDSGGDFHLNSAGRQLAAQFQRTRHIQEQRDVLKWRPELVSALDRLIRDNPDFPEGQLHLGFQMRQGSLDDGRRSGKIYATAIAAAEDLWPHGFRGRVAWAQEGNRFYHRLLHQHMQWHIVHSSVAQALRLARKQLRLDPQDALSVRLHLPLLLQASGLYDAADHALAAMGDPNEVVEPQAEFVRWFMHMARGRPVQAVRSLLLALFATPPLRSVLAHHEGADALHLEESPDSFIRDEWSTHLSAGLRIAGVGRESSFQDSIRELLNDRGVEAALDELRQGEQTRGHAHLNSYQRDARMIELVDELYPSGHPTLNFDLHPEMLVSTNFAWTHGHFRKNI</sequence>
<dbReference type="RefSeq" id="WP_193782372.1">
    <property type="nucleotide sequence ID" value="NZ_JADDOJ010000155.1"/>
</dbReference>
<evidence type="ECO:0000313" key="1">
    <source>
        <dbReference type="EMBL" id="MBE7942828.1"/>
    </source>
</evidence>
<accession>A0ABR9SKG5</accession>